<evidence type="ECO:0000313" key="1">
    <source>
        <dbReference type="EMBL" id="RED15764.1"/>
    </source>
</evidence>
<dbReference type="EMBL" id="QRDP01000004">
    <property type="protein sequence ID" value="RED15764.1"/>
    <property type="molecule type" value="Genomic_DNA"/>
</dbReference>
<organism evidence="1 2">
    <name type="scientific">Parasphingopyxis lamellibrachiae</name>
    <dbReference type="NCBI Taxonomy" id="680125"/>
    <lineage>
        <taxon>Bacteria</taxon>
        <taxon>Pseudomonadati</taxon>
        <taxon>Pseudomonadota</taxon>
        <taxon>Alphaproteobacteria</taxon>
        <taxon>Sphingomonadales</taxon>
        <taxon>Sphingomonadaceae</taxon>
        <taxon>Parasphingopyxis</taxon>
    </lineage>
</organism>
<name>A0A3D9FD72_9SPHN</name>
<sequence length="279" mass="31226">MTNATTPIARRYWFADAEALAAIRDAEDAPDWGDGGLPTTVFCLDTVAHEAMERLGANKNLHIVDGRNAQHIVEVFRAEMSRERARYLQLAFHGIEDFAPALELVHDRLAVLQVQAMRTVMLPVSVFGVNEAASDETPIAEFYWIEAGYLNAALTGADIQTVSDLRAQITAALESAMCEALPLVTGAYYLSPSEQPALGATEREAACWRAKTAKAWSEIDRLKSEKRIRAGREAALKARHERDLERQAERSSREIDRLYRTAGWAARWRSRFARLVGRR</sequence>
<comment type="caution">
    <text evidence="1">The sequence shown here is derived from an EMBL/GenBank/DDBJ whole genome shotgun (WGS) entry which is preliminary data.</text>
</comment>
<protein>
    <submittedName>
        <fullName evidence="1">Uncharacterized protein</fullName>
    </submittedName>
</protein>
<keyword evidence="2" id="KW-1185">Reference proteome</keyword>
<dbReference type="AlphaFoldDB" id="A0A3D9FD72"/>
<evidence type="ECO:0000313" key="2">
    <source>
        <dbReference type="Proteomes" id="UP000256310"/>
    </source>
</evidence>
<proteinExistence type="predicted"/>
<dbReference type="RefSeq" id="WP_116235244.1">
    <property type="nucleotide sequence ID" value="NZ_QRDP01000004.1"/>
</dbReference>
<reference evidence="1 2" key="1">
    <citation type="submission" date="2018-07" db="EMBL/GenBank/DDBJ databases">
        <title>Genomic Encyclopedia of Type Strains, Phase IV (KMG-IV): sequencing the most valuable type-strain genomes for metagenomic binning, comparative biology and taxonomic classification.</title>
        <authorList>
            <person name="Goeker M."/>
        </authorList>
    </citation>
    <scope>NUCLEOTIDE SEQUENCE [LARGE SCALE GENOMIC DNA]</scope>
    <source>
        <strain evidence="1 2">DSM 26725</strain>
    </source>
</reference>
<accession>A0A3D9FD72</accession>
<gene>
    <name evidence="1" type="ORF">DFR46_0770</name>
</gene>
<dbReference type="Proteomes" id="UP000256310">
    <property type="component" value="Unassembled WGS sequence"/>
</dbReference>